<keyword evidence="1" id="KW-0472">Membrane</keyword>
<protein>
    <recommendedName>
        <fullName evidence="4">Prepilin-type N-terminal cleavage/methylation domain-containing protein</fullName>
    </recommendedName>
</protein>
<dbReference type="Proteomes" id="UP000600139">
    <property type="component" value="Unassembled WGS sequence"/>
</dbReference>
<gene>
    <name evidence="2" type="ORF">JIN84_06670</name>
</gene>
<evidence type="ECO:0000313" key="2">
    <source>
        <dbReference type="EMBL" id="MBK1815288.1"/>
    </source>
</evidence>
<evidence type="ECO:0000313" key="3">
    <source>
        <dbReference type="Proteomes" id="UP000600139"/>
    </source>
</evidence>
<feature type="transmembrane region" description="Helical" evidence="1">
    <location>
        <begin position="20"/>
        <end position="41"/>
    </location>
</feature>
<organism evidence="2 3">
    <name type="scientific">Luteolibacter yonseiensis</name>
    <dbReference type="NCBI Taxonomy" id="1144680"/>
    <lineage>
        <taxon>Bacteria</taxon>
        <taxon>Pseudomonadati</taxon>
        <taxon>Verrucomicrobiota</taxon>
        <taxon>Verrucomicrobiia</taxon>
        <taxon>Verrucomicrobiales</taxon>
        <taxon>Verrucomicrobiaceae</taxon>
        <taxon>Luteolibacter</taxon>
    </lineage>
</organism>
<dbReference type="AlphaFoldDB" id="A0A934V9L9"/>
<dbReference type="InterPro" id="IPR045584">
    <property type="entry name" value="Pilin-like"/>
</dbReference>
<keyword evidence="1" id="KW-1133">Transmembrane helix</keyword>
<dbReference type="SUPFAM" id="SSF54523">
    <property type="entry name" value="Pili subunits"/>
    <property type="match status" value="1"/>
</dbReference>
<dbReference type="RefSeq" id="WP_200350254.1">
    <property type="nucleotide sequence ID" value="NZ_BAABHZ010000012.1"/>
</dbReference>
<dbReference type="PROSITE" id="PS00409">
    <property type="entry name" value="PROKAR_NTER_METHYL"/>
    <property type="match status" value="1"/>
</dbReference>
<keyword evidence="1" id="KW-0812">Transmembrane</keyword>
<evidence type="ECO:0000256" key="1">
    <source>
        <dbReference type="SAM" id="Phobius"/>
    </source>
</evidence>
<evidence type="ECO:0008006" key="4">
    <source>
        <dbReference type="Google" id="ProtNLM"/>
    </source>
</evidence>
<sequence>MKLTNTIGTKRKAGMTLLELTVVILVLLSLISILFIGARAWKKGSDRAANILNIRNVQQAVRAHVNVRGLAEAASLASTEIVGTGKYLNPPTPPNSDITYTYGTNVPGIGTLYLIGSYANDTSADYAPTNYGDW</sequence>
<name>A0A934V9L9_9BACT</name>
<accession>A0A934V9L9</accession>
<proteinExistence type="predicted"/>
<reference evidence="2" key="1">
    <citation type="submission" date="2021-01" db="EMBL/GenBank/DDBJ databases">
        <title>Modified the classification status of verrucomicrobia.</title>
        <authorList>
            <person name="Feng X."/>
        </authorList>
    </citation>
    <scope>NUCLEOTIDE SEQUENCE</scope>
    <source>
        <strain evidence="2">JCM 18052</strain>
    </source>
</reference>
<dbReference type="EMBL" id="JAENIK010000008">
    <property type="protein sequence ID" value="MBK1815288.1"/>
    <property type="molecule type" value="Genomic_DNA"/>
</dbReference>
<comment type="caution">
    <text evidence="2">The sequence shown here is derived from an EMBL/GenBank/DDBJ whole genome shotgun (WGS) entry which is preliminary data.</text>
</comment>
<dbReference type="InterPro" id="IPR012902">
    <property type="entry name" value="N_methyl_site"/>
</dbReference>
<keyword evidence="3" id="KW-1185">Reference proteome</keyword>